<evidence type="ECO:0000313" key="1">
    <source>
        <dbReference type="Proteomes" id="UP000095286"/>
    </source>
</evidence>
<protein>
    <submittedName>
        <fullName evidence="2">Protein HEXIM1</fullName>
    </submittedName>
</protein>
<proteinExistence type="predicted"/>
<reference evidence="2" key="1">
    <citation type="submission" date="2016-11" db="UniProtKB">
        <authorList>
            <consortium name="WormBaseParasite"/>
        </authorList>
    </citation>
    <scope>IDENTIFICATION</scope>
    <source>
        <strain evidence="2">KR3021</strain>
    </source>
</reference>
<accession>A0AC35TRJ7</accession>
<name>A0AC35TRJ7_9BILA</name>
<organism evidence="1 2">
    <name type="scientific">Rhabditophanes sp. KR3021</name>
    <dbReference type="NCBI Taxonomy" id="114890"/>
    <lineage>
        <taxon>Eukaryota</taxon>
        <taxon>Metazoa</taxon>
        <taxon>Ecdysozoa</taxon>
        <taxon>Nematoda</taxon>
        <taxon>Chromadorea</taxon>
        <taxon>Rhabditida</taxon>
        <taxon>Tylenchina</taxon>
        <taxon>Panagrolaimomorpha</taxon>
        <taxon>Strongyloidoidea</taxon>
        <taxon>Alloionematidae</taxon>
        <taxon>Rhabditophanes</taxon>
    </lineage>
</organism>
<dbReference type="Proteomes" id="UP000095286">
    <property type="component" value="Unplaced"/>
</dbReference>
<dbReference type="WBParaSite" id="RSKR_0000315800.1">
    <property type="protein sequence ID" value="RSKR_0000315800.1"/>
    <property type="gene ID" value="RSKR_0000315800"/>
</dbReference>
<evidence type="ECO:0000313" key="2">
    <source>
        <dbReference type="WBParaSite" id="RSKR_0000315800.1"/>
    </source>
</evidence>
<sequence length="298" mass="33743">MKSLDHHTSKGIGGSLSENDAEDVDAVFKQSKKTYLNGKQRRIHKIIKHNRSRPYLAPTRKRASDNNKKREQGSSEARGISDNEMDESNTMYVYLIKKPLIPSSSFSSSLLLAPWAPRNTNQFLCQDMEARVNKDNEAEQGTNSYRTRCFSLNVVNVSSSSLDDSTSEETMSDSEYNDTYEFDREYEEVCKDRLEALSKAEVTQEFIAMERKQMTLNEDVDNLVEENHLLKQLLNKNGISFSEVVAAEKRHTRSHSHSSDSASYVSESNDMEELENLLVESNTSTTSDTPLSKSQVAV</sequence>